<dbReference type="OrthoDB" id="10251744at2759"/>
<keyword evidence="7" id="KW-1185">Reference proteome</keyword>
<feature type="compositionally biased region" description="Polar residues" evidence="4">
    <location>
        <begin position="91"/>
        <end position="113"/>
    </location>
</feature>
<feature type="region of interest" description="Disordered" evidence="4">
    <location>
        <begin position="560"/>
        <end position="626"/>
    </location>
</feature>
<evidence type="ECO:0000256" key="2">
    <source>
        <dbReference type="ARBA" id="ARBA00022490"/>
    </source>
</evidence>
<keyword evidence="2" id="KW-0963">Cytoplasm</keyword>
<evidence type="ECO:0000313" key="6">
    <source>
        <dbReference type="EMBL" id="KAF2089381.1"/>
    </source>
</evidence>
<feature type="coiled-coil region" evidence="3">
    <location>
        <begin position="253"/>
        <end position="378"/>
    </location>
</feature>
<dbReference type="Proteomes" id="UP000799776">
    <property type="component" value="Unassembled WGS sequence"/>
</dbReference>
<dbReference type="InterPro" id="IPR012943">
    <property type="entry name" value="Cnn_1N"/>
</dbReference>
<dbReference type="EMBL" id="ML978714">
    <property type="protein sequence ID" value="KAF2089381.1"/>
    <property type="molecule type" value="Genomic_DNA"/>
</dbReference>
<feature type="region of interest" description="Disordered" evidence="4">
    <location>
        <begin position="1"/>
        <end position="127"/>
    </location>
</feature>
<evidence type="ECO:0000256" key="3">
    <source>
        <dbReference type="SAM" id="Coils"/>
    </source>
</evidence>
<proteinExistence type="predicted"/>
<feature type="domain" description="Centrosomin N-terminal motif 1" evidence="5">
    <location>
        <begin position="123"/>
        <end position="182"/>
    </location>
</feature>
<feature type="coiled-coil region" evidence="3">
    <location>
        <begin position="154"/>
        <end position="220"/>
    </location>
</feature>
<sequence>MDNLHQHGEPSRTTPRNRAHSPTSDPQTPENDTFTGLTISHSLSQRLQEARERRASGQANTPRSQPEPERGADDYIFEDDTPRRRRRPQVSRITSAPHSGSPNVHSNGNSARRPSQGLGLGSKEVQERMDKLGKANFGLKLRVCLAEEKNAKLRDEIEKGNADDKAQCDKLEQELAEAWAANEELSDQLKQRQEIDRANADEFEKAKADNKAQCDKLKQKVDEAWAVNDDLMNDILTERNTSKEAHIEGKARCDQLERELAETRAVNEELVDDLKRRDAEIQCLLEEKNQLEEELAETRGVNEELVGDLNERDAEMQSLLEEKNQVEEQLDETWAAHEELVDELKQRNAEMQSLLKEKNQLEEELAETRAVNEKLVGELKASNIERQKACDDRYETEQKYQLIAQQLKSCHETPYSEKDSAHEKDSAYYGSDAQSITSPEQVPSQLTSASTVESSPSQRTRSQASLPHDHFKRLADSLSVKKSRASELETRASFHTLASSAALQDVIRSDGPATTTTHRTLSRNFGSGTIHGPQTHASADSTPSRTRGLRTLFLAHEHVGSTTSVETAQNQYGDASEVAQSHEARPASSTPSEVESLPDAPSGPDTPVFSDDENLGSLTDGASDARPASVLTMSNLSVHDARSDDKLHSPTTLSDVSQIPREYQPGQYPRWPGMGRHLGQDMFFDAEGLDDIPTRRAWY</sequence>
<evidence type="ECO:0000313" key="7">
    <source>
        <dbReference type="Proteomes" id="UP000799776"/>
    </source>
</evidence>
<feature type="compositionally biased region" description="Polar residues" evidence="4">
    <location>
        <begin position="11"/>
        <end position="47"/>
    </location>
</feature>
<feature type="region of interest" description="Disordered" evidence="4">
    <location>
        <begin position="411"/>
        <end position="469"/>
    </location>
</feature>
<comment type="subcellular location">
    <subcellularLocation>
        <location evidence="1">Cytoplasm</location>
    </subcellularLocation>
</comment>
<feature type="compositionally biased region" description="Polar residues" evidence="4">
    <location>
        <begin position="535"/>
        <end position="545"/>
    </location>
</feature>
<feature type="region of interest" description="Disordered" evidence="4">
    <location>
        <begin position="512"/>
        <end position="545"/>
    </location>
</feature>
<feature type="compositionally biased region" description="Polar residues" evidence="4">
    <location>
        <begin position="512"/>
        <end position="527"/>
    </location>
</feature>
<evidence type="ECO:0000256" key="1">
    <source>
        <dbReference type="ARBA" id="ARBA00004496"/>
    </source>
</evidence>
<dbReference type="Pfam" id="PF07989">
    <property type="entry name" value="Cnn_1N"/>
    <property type="match status" value="1"/>
</dbReference>
<dbReference type="GO" id="GO:0005737">
    <property type="term" value="C:cytoplasm"/>
    <property type="evidence" value="ECO:0007669"/>
    <property type="project" value="UniProtKB-SubCell"/>
</dbReference>
<dbReference type="AlphaFoldDB" id="A0A6A5YF08"/>
<feature type="compositionally biased region" description="Basic and acidic residues" evidence="4">
    <location>
        <begin position="411"/>
        <end position="426"/>
    </location>
</feature>
<keyword evidence="3" id="KW-0175">Coiled coil</keyword>
<dbReference type="GO" id="GO:0005815">
    <property type="term" value="C:microtubule organizing center"/>
    <property type="evidence" value="ECO:0007669"/>
    <property type="project" value="InterPro"/>
</dbReference>
<feature type="compositionally biased region" description="Polar residues" evidence="4">
    <location>
        <begin position="432"/>
        <end position="465"/>
    </location>
</feature>
<accession>A0A6A5YF08</accession>
<feature type="compositionally biased region" description="Polar residues" evidence="4">
    <location>
        <begin position="560"/>
        <end position="573"/>
    </location>
</feature>
<feature type="compositionally biased region" description="Basic and acidic residues" evidence="4">
    <location>
        <begin position="1"/>
        <end position="10"/>
    </location>
</feature>
<reference evidence="6" key="1">
    <citation type="journal article" date="2020" name="Stud. Mycol.">
        <title>101 Dothideomycetes genomes: a test case for predicting lifestyles and emergence of pathogens.</title>
        <authorList>
            <person name="Haridas S."/>
            <person name="Albert R."/>
            <person name="Binder M."/>
            <person name="Bloem J."/>
            <person name="Labutti K."/>
            <person name="Salamov A."/>
            <person name="Andreopoulos B."/>
            <person name="Baker S."/>
            <person name="Barry K."/>
            <person name="Bills G."/>
            <person name="Bluhm B."/>
            <person name="Cannon C."/>
            <person name="Castanera R."/>
            <person name="Culley D."/>
            <person name="Daum C."/>
            <person name="Ezra D."/>
            <person name="Gonzalez J."/>
            <person name="Henrissat B."/>
            <person name="Kuo A."/>
            <person name="Liang C."/>
            <person name="Lipzen A."/>
            <person name="Lutzoni F."/>
            <person name="Magnuson J."/>
            <person name="Mondo S."/>
            <person name="Nolan M."/>
            <person name="Ohm R."/>
            <person name="Pangilinan J."/>
            <person name="Park H.-J."/>
            <person name="Ramirez L."/>
            <person name="Alfaro M."/>
            <person name="Sun H."/>
            <person name="Tritt A."/>
            <person name="Yoshinaga Y."/>
            <person name="Zwiers L.-H."/>
            <person name="Turgeon B."/>
            <person name="Goodwin S."/>
            <person name="Spatafora J."/>
            <person name="Crous P."/>
            <person name="Grigoriev I."/>
        </authorList>
    </citation>
    <scope>NUCLEOTIDE SEQUENCE</scope>
    <source>
        <strain evidence="6">CBS 121410</strain>
    </source>
</reference>
<name>A0A6A5YF08_9PEZI</name>
<evidence type="ECO:0000256" key="4">
    <source>
        <dbReference type="SAM" id="MobiDB-lite"/>
    </source>
</evidence>
<organism evidence="6 7">
    <name type="scientific">Saccharata proteae CBS 121410</name>
    <dbReference type="NCBI Taxonomy" id="1314787"/>
    <lineage>
        <taxon>Eukaryota</taxon>
        <taxon>Fungi</taxon>
        <taxon>Dikarya</taxon>
        <taxon>Ascomycota</taxon>
        <taxon>Pezizomycotina</taxon>
        <taxon>Dothideomycetes</taxon>
        <taxon>Dothideomycetes incertae sedis</taxon>
        <taxon>Botryosphaeriales</taxon>
        <taxon>Saccharataceae</taxon>
        <taxon>Saccharata</taxon>
    </lineage>
</organism>
<protein>
    <recommendedName>
        <fullName evidence="5">Centrosomin N-terminal motif 1 domain-containing protein</fullName>
    </recommendedName>
</protein>
<evidence type="ECO:0000259" key="5">
    <source>
        <dbReference type="Pfam" id="PF07989"/>
    </source>
</evidence>
<gene>
    <name evidence="6" type="ORF">K490DRAFT_63517</name>
</gene>